<keyword evidence="2" id="KW-0812">Transmembrane</keyword>
<evidence type="ECO:0000313" key="3">
    <source>
        <dbReference type="EMBL" id="KAF2159420.1"/>
    </source>
</evidence>
<dbReference type="GeneID" id="54563069"/>
<dbReference type="EMBL" id="ML993638">
    <property type="protein sequence ID" value="KAF2159420.1"/>
    <property type="molecule type" value="Genomic_DNA"/>
</dbReference>
<organism evidence="3 4">
    <name type="scientific">Zasmidium cellare ATCC 36951</name>
    <dbReference type="NCBI Taxonomy" id="1080233"/>
    <lineage>
        <taxon>Eukaryota</taxon>
        <taxon>Fungi</taxon>
        <taxon>Dikarya</taxon>
        <taxon>Ascomycota</taxon>
        <taxon>Pezizomycotina</taxon>
        <taxon>Dothideomycetes</taxon>
        <taxon>Dothideomycetidae</taxon>
        <taxon>Mycosphaerellales</taxon>
        <taxon>Mycosphaerellaceae</taxon>
        <taxon>Zasmidium</taxon>
    </lineage>
</organism>
<keyword evidence="4" id="KW-1185">Reference proteome</keyword>
<dbReference type="Proteomes" id="UP000799537">
    <property type="component" value="Unassembled WGS sequence"/>
</dbReference>
<keyword evidence="2" id="KW-1133">Transmembrane helix</keyword>
<dbReference type="RefSeq" id="XP_033660309.1">
    <property type="nucleotide sequence ID" value="XM_033809797.1"/>
</dbReference>
<evidence type="ECO:0000256" key="1">
    <source>
        <dbReference type="SAM" id="MobiDB-lite"/>
    </source>
</evidence>
<feature type="region of interest" description="Disordered" evidence="1">
    <location>
        <begin position="62"/>
        <end position="101"/>
    </location>
</feature>
<gene>
    <name evidence="3" type="ORF">M409DRAFT_30170</name>
</gene>
<dbReference type="AlphaFoldDB" id="A0A6A6BZV1"/>
<accession>A0A6A6BZV1</accession>
<evidence type="ECO:0000256" key="2">
    <source>
        <dbReference type="SAM" id="Phobius"/>
    </source>
</evidence>
<keyword evidence="2" id="KW-0472">Membrane</keyword>
<feature type="transmembrane region" description="Helical" evidence="2">
    <location>
        <begin position="28"/>
        <end position="48"/>
    </location>
</feature>
<proteinExistence type="predicted"/>
<name>A0A6A6BZV1_ZASCE</name>
<protein>
    <submittedName>
        <fullName evidence="3">Uncharacterized protein</fullName>
    </submittedName>
</protein>
<evidence type="ECO:0000313" key="4">
    <source>
        <dbReference type="Proteomes" id="UP000799537"/>
    </source>
</evidence>
<reference evidence="3" key="1">
    <citation type="journal article" date="2020" name="Stud. Mycol.">
        <title>101 Dothideomycetes genomes: a test case for predicting lifestyles and emergence of pathogens.</title>
        <authorList>
            <person name="Haridas S."/>
            <person name="Albert R."/>
            <person name="Binder M."/>
            <person name="Bloem J."/>
            <person name="Labutti K."/>
            <person name="Salamov A."/>
            <person name="Andreopoulos B."/>
            <person name="Baker S."/>
            <person name="Barry K."/>
            <person name="Bills G."/>
            <person name="Bluhm B."/>
            <person name="Cannon C."/>
            <person name="Castanera R."/>
            <person name="Culley D."/>
            <person name="Daum C."/>
            <person name="Ezra D."/>
            <person name="Gonzalez J."/>
            <person name="Henrissat B."/>
            <person name="Kuo A."/>
            <person name="Liang C."/>
            <person name="Lipzen A."/>
            <person name="Lutzoni F."/>
            <person name="Magnuson J."/>
            <person name="Mondo S."/>
            <person name="Nolan M."/>
            <person name="Ohm R."/>
            <person name="Pangilinan J."/>
            <person name="Park H.-J."/>
            <person name="Ramirez L."/>
            <person name="Alfaro M."/>
            <person name="Sun H."/>
            <person name="Tritt A."/>
            <person name="Yoshinaga Y."/>
            <person name="Zwiers L.-H."/>
            <person name="Turgeon B."/>
            <person name="Goodwin S."/>
            <person name="Spatafora J."/>
            <person name="Crous P."/>
            <person name="Grigoriev I."/>
        </authorList>
    </citation>
    <scope>NUCLEOTIDE SEQUENCE</scope>
    <source>
        <strain evidence="3">ATCC 36951</strain>
    </source>
</reference>
<sequence>MPDCYFNQFGEQICVTATESAWLRWGRWVLLAIVLSVVLISILSVLILRIRSRARYRKITKSRQRGRLNQGETVETGLPPPYSSPAAQLLQEGATTTHRDV</sequence>